<dbReference type="SUPFAM" id="SSF53300">
    <property type="entry name" value="vWA-like"/>
    <property type="match status" value="1"/>
</dbReference>
<comment type="caution">
    <text evidence="5">The sequence shown here is derived from an EMBL/GenBank/DDBJ whole genome shotgun (WGS) entry which is preliminary data.</text>
</comment>
<feature type="compositionally biased region" description="Polar residues" evidence="2">
    <location>
        <begin position="40"/>
        <end position="55"/>
    </location>
</feature>
<dbReference type="Pfam" id="PF04650">
    <property type="entry name" value="YSIRK_signal"/>
    <property type="match status" value="1"/>
</dbReference>
<feature type="region of interest" description="Disordered" evidence="2">
    <location>
        <begin position="40"/>
        <end position="67"/>
    </location>
</feature>
<protein>
    <submittedName>
        <fullName evidence="5">Signal peptide protein, YSIRK family</fullName>
    </submittedName>
</protein>
<dbReference type="InterPro" id="IPR002035">
    <property type="entry name" value="VWF_A"/>
</dbReference>
<accession>A0A133ZWK3</accession>
<dbReference type="InterPro" id="IPR036465">
    <property type="entry name" value="vWFA_dom_sf"/>
</dbReference>
<dbReference type="SMART" id="SM00327">
    <property type="entry name" value="VWA"/>
    <property type="match status" value="1"/>
</dbReference>
<evidence type="ECO:0000313" key="5">
    <source>
        <dbReference type="EMBL" id="KXB59814.1"/>
    </source>
</evidence>
<name>A0A133ZWK3_9BACL</name>
<evidence type="ECO:0000256" key="1">
    <source>
        <dbReference type="ARBA" id="ARBA00022729"/>
    </source>
</evidence>
<dbReference type="STRING" id="1379.HMPREF3186_00951"/>
<dbReference type="PROSITE" id="PS50234">
    <property type="entry name" value="VWFA"/>
    <property type="match status" value="1"/>
</dbReference>
<organism evidence="5 6">
    <name type="scientific">Gemella haemolysans</name>
    <dbReference type="NCBI Taxonomy" id="1379"/>
    <lineage>
        <taxon>Bacteria</taxon>
        <taxon>Bacillati</taxon>
        <taxon>Bacillota</taxon>
        <taxon>Bacilli</taxon>
        <taxon>Bacillales</taxon>
        <taxon>Gemellaceae</taxon>
        <taxon>Gemella</taxon>
    </lineage>
</organism>
<dbReference type="CDD" id="cd00198">
    <property type="entry name" value="vWFA"/>
    <property type="match status" value="1"/>
</dbReference>
<feature type="signal peptide" evidence="3">
    <location>
        <begin position="1"/>
        <end position="37"/>
    </location>
</feature>
<feature type="compositionally biased region" description="Basic and acidic residues" evidence="2">
    <location>
        <begin position="57"/>
        <end position="67"/>
    </location>
</feature>
<sequence length="900" mass="100313">MEKKQYYSIRKHKKGAVSVLLFTALFAVVGAGSEVSAADSNTSAADISGGATNPHVSHKEKEDEQPLISDKTKKIVTDKAYNESGKLLKNLWNENKDKVKDDDKKNLLARKVGGSALKAGAGAAITVATEAVKEKIISDSDSSSEKFVKGVAVDLERDMAIKAITEGKKINKDMVIANVINNSSKVLKDEVWKHFDKIGNVEGRKIFLTEKEINNIPKYKKQFEGLDILRNGINSGLEIGKGLGALNPVTASAQKAYADINVSLGKTAITAIDRGFDYMFDMVNKSRIEAQNNNRDLIIDDQEKSKLEIENEKVFSKKPIKAWEHGSKEGLVFEIEKELGDFKEAQVNGVPLDSSNYNLSKGSTIVNLKPEYLDKLHEGRYTLGAIFKKNGGDDYVTTTFDIKRKGDTNKISEKDGIYIVQDLKDLTENNKTDITDTEVKNEVSLVIDTSLSMINVLDQVKEMAKKTVESILKNSNTKINLVGFSGGAGLVVESTNDKQKLFEGIDSLIPFIGTNFYSALEVANESFITNAPNKSIIFMTDGIPGAGKQEDDDNLFNEKEHGESARYANAAVHLKESFKGKYDIYPIGFINFGEEYKKEKEFVKRLLEKLATKKVYMSDNIDELNKVFENVSKDVIKKFDFELGHKLIAKTPEKLVYKLTETVLNPNESDLTKIQTELKLLNQGKVIAPTSVQTIDVISKQGRAVFEWLIELNRKDFKETDKLNFEVITSTSEKLKAAKKAYFNIDNKVTKYEVDRSKIEEIIKDEIEKGKVNVREILLKELENVVKSEPTESKKGESLIQPENPKYEIPTDKNIEEHKVGTIAKENTHKENLPPKENTVTFKSNEKENVKAPVLLDSKENKVIAKETKTLPNTGTPSQSTTIIGLISAAVALRLRKKAE</sequence>
<keyword evidence="1 3" id="KW-0732">Signal</keyword>
<dbReference type="EMBL" id="LSDC01000063">
    <property type="protein sequence ID" value="KXB59814.1"/>
    <property type="molecule type" value="Genomic_DNA"/>
</dbReference>
<evidence type="ECO:0000256" key="3">
    <source>
        <dbReference type="SAM" id="SignalP"/>
    </source>
</evidence>
<dbReference type="RefSeq" id="WP_060914126.1">
    <property type="nucleotide sequence ID" value="NZ_KQ959957.1"/>
</dbReference>
<evidence type="ECO:0000256" key="2">
    <source>
        <dbReference type="SAM" id="MobiDB-lite"/>
    </source>
</evidence>
<dbReference type="NCBIfam" id="TIGR01167">
    <property type="entry name" value="LPXTG_anchor"/>
    <property type="match status" value="1"/>
</dbReference>
<feature type="domain" description="VWFA" evidence="4">
    <location>
        <begin position="442"/>
        <end position="631"/>
    </location>
</feature>
<gene>
    <name evidence="5" type="ORF">HMPREF3186_00951</name>
</gene>
<proteinExistence type="predicted"/>
<dbReference type="PATRIC" id="fig|1379.3.peg.934"/>
<evidence type="ECO:0000313" key="6">
    <source>
        <dbReference type="Proteomes" id="UP000070355"/>
    </source>
</evidence>
<evidence type="ECO:0000259" key="4">
    <source>
        <dbReference type="PROSITE" id="PS50234"/>
    </source>
</evidence>
<feature type="chain" id="PRO_5007461149" evidence="3">
    <location>
        <begin position="38"/>
        <end position="900"/>
    </location>
</feature>
<dbReference type="Proteomes" id="UP000070355">
    <property type="component" value="Unassembled WGS sequence"/>
</dbReference>
<reference evidence="6" key="1">
    <citation type="submission" date="2016-01" db="EMBL/GenBank/DDBJ databases">
        <authorList>
            <person name="Mitreva M."/>
            <person name="Pepin K.H."/>
            <person name="Mihindukulasuriya K.A."/>
            <person name="Fulton R."/>
            <person name="Fronick C."/>
            <person name="O'Laughlin M."/>
            <person name="Miner T."/>
            <person name="Herter B."/>
            <person name="Rosa B.A."/>
            <person name="Cordes M."/>
            <person name="Tomlinson C."/>
            <person name="Wollam A."/>
            <person name="Palsikar V.B."/>
            <person name="Mardis E.R."/>
            <person name="Wilson R.K."/>
        </authorList>
    </citation>
    <scope>NUCLEOTIDE SEQUENCE [LARGE SCALE GENOMIC DNA]</scope>
    <source>
        <strain evidence="6">DNF01167</strain>
    </source>
</reference>
<dbReference type="InterPro" id="IPR005877">
    <property type="entry name" value="YSIRK_signal_dom"/>
</dbReference>
<dbReference type="Gene3D" id="3.40.50.410">
    <property type="entry name" value="von Willebrand factor, type A domain"/>
    <property type="match status" value="1"/>
</dbReference>
<dbReference type="AlphaFoldDB" id="A0A133ZWK3"/>
<dbReference type="Pfam" id="PF13519">
    <property type="entry name" value="VWA_2"/>
    <property type="match status" value="1"/>
</dbReference>